<accession>A0A1V9Z6J8</accession>
<dbReference type="GO" id="GO:0048471">
    <property type="term" value="C:perinuclear region of cytoplasm"/>
    <property type="evidence" value="ECO:0007669"/>
    <property type="project" value="TreeGrafter"/>
</dbReference>
<dbReference type="GO" id="GO:0005829">
    <property type="term" value="C:cytosol"/>
    <property type="evidence" value="ECO:0007669"/>
    <property type="project" value="TreeGrafter"/>
</dbReference>
<name>A0A1V9Z6J8_ACHHY</name>
<dbReference type="InterPro" id="IPR027038">
    <property type="entry name" value="RanGap"/>
</dbReference>
<comment type="caution">
    <text evidence="1">The sequence shown here is derived from an EMBL/GenBank/DDBJ whole genome shotgun (WGS) entry which is preliminary data.</text>
</comment>
<gene>
    <name evidence="1" type="ORF">ACHHYP_02517</name>
</gene>
<dbReference type="Gene3D" id="3.80.10.10">
    <property type="entry name" value="Ribonuclease Inhibitor"/>
    <property type="match status" value="1"/>
</dbReference>
<keyword evidence="2" id="KW-1185">Reference proteome</keyword>
<dbReference type="GO" id="GO:0005096">
    <property type="term" value="F:GTPase activator activity"/>
    <property type="evidence" value="ECO:0007669"/>
    <property type="project" value="InterPro"/>
</dbReference>
<dbReference type="EMBL" id="JNBR01000408">
    <property type="protein sequence ID" value="OQR93470.1"/>
    <property type="molecule type" value="Genomic_DNA"/>
</dbReference>
<dbReference type="SUPFAM" id="SSF52047">
    <property type="entry name" value="RNI-like"/>
    <property type="match status" value="1"/>
</dbReference>
<protein>
    <submittedName>
        <fullName evidence="1">Uncharacterized protein</fullName>
    </submittedName>
</protein>
<dbReference type="Pfam" id="PF13855">
    <property type="entry name" value="LRR_8"/>
    <property type="match status" value="1"/>
</dbReference>
<organism evidence="1 2">
    <name type="scientific">Achlya hypogyna</name>
    <name type="common">Oomycete</name>
    <name type="synonym">Protoachlya hypogyna</name>
    <dbReference type="NCBI Taxonomy" id="1202772"/>
    <lineage>
        <taxon>Eukaryota</taxon>
        <taxon>Sar</taxon>
        <taxon>Stramenopiles</taxon>
        <taxon>Oomycota</taxon>
        <taxon>Saprolegniomycetes</taxon>
        <taxon>Saprolegniales</taxon>
        <taxon>Achlyaceae</taxon>
        <taxon>Achlya</taxon>
    </lineage>
</organism>
<dbReference type="GO" id="GO:0005634">
    <property type="term" value="C:nucleus"/>
    <property type="evidence" value="ECO:0007669"/>
    <property type="project" value="TreeGrafter"/>
</dbReference>
<dbReference type="PANTHER" id="PTHR24113">
    <property type="entry name" value="RAN GTPASE-ACTIVATING PROTEIN 1"/>
    <property type="match status" value="1"/>
</dbReference>
<dbReference type="GO" id="GO:0006913">
    <property type="term" value="P:nucleocytoplasmic transport"/>
    <property type="evidence" value="ECO:0007669"/>
    <property type="project" value="TreeGrafter"/>
</dbReference>
<dbReference type="PANTHER" id="PTHR24113:SF15">
    <property type="entry name" value="NACHT DOMAIN-CONTAINING PROTEIN"/>
    <property type="match status" value="1"/>
</dbReference>
<sequence>MAAVQYPTFRHLELCDGQLDQYATEKLATTFLGEAMPSLTLQSLVLSQCVFSEGVLPLLARAFKDTTALRDVRLDGCRDLSMTSLMTLTALFDRVERLTLSSCKLPRQGDADPIATAGLILGQSLPTCQHLTSLVLGHNNLGDGGARAIADAFDSRRRSFPHRKRTAPMLEHLDLRDNGISNVGFAAVLAIHVQHLNVSHNKITSVVELSMARPSHLKTLDISYNPITVDGFETMAQVIAKSNGDSLTGLNIENCCLTVDGLQVLKEAIRRHPETPLRELRLGEDNSAADAKTRVVLTELLVPSLPLECIGQVRPDIECIISPTIVPKPAPVAVDAGDNDTDDVALSSPVSRTSTASADHGLDSIHVDGIVRQTVESMTGVLESTMVDFMQRCQVRCYVPLWWTFGHRTTPGSMTLMPSSATDPEWTYAFENPLPM</sequence>
<proteinExistence type="predicted"/>
<reference evidence="1 2" key="1">
    <citation type="journal article" date="2014" name="Genome Biol. Evol.">
        <title>The secreted proteins of Achlya hypogyna and Thraustotheca clavata identify the ancestral oomycete secretome and reveal gene acquisitions by horizontal gene transfer.</title>
        <authorList>
            <person name="Misner I."/>
            <person name="Blouin N."/>
            <person name="Leonard G."/>
            <person name="Richards T.A."/>
            <person name="Lane C.E."/>
        </authorList>
    </citation>
    <scope>NUCLEOTIDE SEQUENCE [LARGE SCALE GENOMIC DNA]</scope>
    <source>
        <strain evidence="1 2">ATCC 48635</strain>
    </source>
</reference>
<dbReference type="Proteomes" id="UP000243579">
    <property type="component" value="Unassembled WGS sequence"/>
</dbReference>
<dbReference type="STRING" id="1202772.A0A1V9Z6J8"/>
<dbReference type="OrthoDB" id="120976at2759"/>
<evidence type="ECO:0000313" key="2">
    <source>
        <dbReference type="Proteomes" id="UP000243579"/>
    </source>
</evidence>
<dbReference type="Pfam" id="PF13516">
    <property type="entry name" value="LRR_6"/>
    <property type="match status" value="1"/>
</dbReference>
<dbReference type="InterPro" id="IPR001611">
    <property type="entry name" value="Leu-rich_rpt"/>
</dbReference>
<dbReference type="SMART" id="SM00368">
    <property type="entry name" value="LRR_RI"/>
    <property type="match status" value="5"/>
</dbReference>
<dbReference type="InterPro" id="IPR032675">
    <property type="entry name" value="LRR_dom_sf"/>
</dbReference>
<evidence type="ECO:0000313" key="1">
    <source>
        <dbReference type="EMBL" id="OQR93470.1"/>
    </source>
</evidence>
<dbReference type="GO" id="GO:0031267">
    <property type="term" value="F:small GTPase binding"/>
    <property type="evidence" value="ECO:0007669"/>
    <property type="project" value="TreeGrafter"/>
</dbReference>
<dbReference type="AlphaFoldDB" id="A0A1V9Z6J8"/>